<name>A0AAP0PR35_9MAGN</name>
<evidence type="ECO:0000313" key="3">
    <source>
        <dbReference type="Proteomes" id="UP001417504"/>
    </source>
</evidence>
<evidence type="ECO:0000313" key="2">
    <source>
        <dbReference type="EMBL" id="KAK9153307.1"/>
    </source>
</evidence>
<dbReference type="AlphaFoldDB" id="A0AAP0PR35"/>
<proteinExistence type="predicted"/>
<accession>A0AAP0PR35</accession>
<dbReference type="Proteomes" id="UP001417504">
    <property type="component" value="Unassembled WGS sequence"/>
</dbReference>
<feature type="compositionally biased region" description="Low complexity" evidence="1">
    <location>
        <begin position="79"/>
        <end position="89"/>
    </location>
</feature>
<organism evidence="2 3">
    <name type="scientific">Stephania japonica</name>
    <dbReference type="NCBI Taxonomy" id="461633"/>
    <lineage>
        <taxon>Eukaryota</taxon>
        <taxon>Viridiplantae</taxon>
        <taxon>Streptophyta</taxon>
        <taxon>Embryophyta</taxon>
        <taxon>Tracheophyta</taxon>
        <taxon>Spermatophyta</taxon>
        <taxon>Magnoliopsida</taxon>
        <taxon>Ranunculales</taxon>
        <taxon>Menispermaceae</taxon>
        <taxon>Menispermoideae</taxon>
        <taxon>Cissampelideae</taxon>
        <taxon>Stephania</taxon>
    </lineage>
</organism>
<feature type="region of interest" description="Disordered" evidence="1">
    <location>
        <begin position="79"/>
        <end position="108"/>
    </location>
</feature>
<dbReference type="EMBL" id="JBBNAE010000001">
    <property type="protein sequence ID" value="KAK9153307.1"/>
    <property type="molecule type" value="Genomic_DNA"/>
</dbReference>
<gene>
    <name evidence="2" type="ORF">Sjap_000787</name>
</gene>
<protein>
    <submittedName>
        <fullName evidence="2">Uncharacterized protein</fullName>
    </submittedName>
</protein>
<evidence type="ECO:0000256" key="1">
    <source>
        <dbReference type="SAM" id="MobiDB-lite"/>
    </source>
</evidence>
<reference evidence="2 3" key="1">
    <citation type="submission" date="2024-01" db="EMBL/GenBank/DDBJ databases">
        <title>Genome assemblies of Stephania.</title>
        <authorList>
            <person name="Yang L."/>
        </authorList>
    </citation>
    <scope>NUCLEOTIDE SEQUENCE [LARGE SCALE GENOMIC DNA]</scope>
    <source>
        <strain evidence="2">QJT</strain>
        <tissue evidence="2">Leaf</tissue>
    </source>
</reference>
<comment type="caution">
    <text evidence="2">The sequence shown here is derived from an EMBL/GenBank/DDBJ whole genome shotgun (WGS) entry which is preliminary data.</text>
</comment>
<sequence length="108" mass="12082">MAMGQPPSPPRHHFPHPHIPYLFLPPLVLSSRFVAPLAAPLPPRRFLRLFFCQLPHRSPLYLRSTALLLLTATPPRLVRPPTTTSLRPSFISKDGYDTREGGGKVGKI</sequence>
<keyword evidence="3" id="KW-1185">Reference proteome</keyword>